<reference evidence="2" key="1">
    <citation type="submission" date="2015-07" db="EMBL/GenBank/DDBJ databases">
        <title>Near-Complete Genome Sequence of the Cellulolytic Bacterium Bacteroides (Pseudobacteroides) cellulosolvens ATCC 35603.</title>
        <authorList>
            <person name="Dassa B."/>
            <person name="Utturkar S.M."/>
            <person name="Klingeman D.M."/>
            <person name="Hurt R.A."/>
            <person name="Keller M."/>
            <person name="Xu J."/>
            <person name="Reddy Y.H.K."/>
            <person name="Borovok I."/>
            <person name="Grinberg I.R."/>
            <person name="Lamed R."/>
            <person name="Zhivin O."/>
            <person name="Bayer E.A."/>
            <person name="Brown S.D."/>
        </authorList>
    </citation>
    <scope>NUCLEOTIDE SEQUENCE [LARGE SCALE GENOMIC DNA]</scope>
    <source>
        <strain evidence="2">DSM 2933</strain>
    </source>
</reference>
<name>A0A0L6JHN3_9FIRM</name>
<gene>
    <name evidence="1" type="ORF">Bccel_0462</name>
</gene>
<dbReference type="EMBL" id="LGTC01000001">
    <property type="protein sequence ID" value="KNY25205.1"/>
    <property type="molecule type" value="Genomic_DNA"/>
</dbReference>
<protein>
    <submittedName>
        <fullName evidence="1">Uncharacterized protein</fullName>
    </submittedName>
</protein>
<dbReference type="Proteomes" id="UP000036923">
    <property type="component" value="Unassembled WGS sequence"/>
</dbReference>
<dbReference type="STRING" id="398512.Bccel_0462"/>
<comment type="caution">
    <text evidence="1">The sequence shown here is derived from an EMBL/GenBank/DDBJ whole genome shotgun (WGS) entry which is preliminary data.</text>
</comment>
<organism evidence="1 2">
    <name type="scientific">Pseudobacteroides cellulosolvens ATCC 35603 = DSM 2933</name>
    <dbReference type="NCBI Taxonomy" id="398512"/>
    <lineage>
        <taxon>Bacteria</taxon>
        <taxon>Bacillati</taxon>
        <taxon>Bacillota</taxon>
        <taxon>Clostridia</taxon>
        <taxon>Eubacteriales</taxon>
        <taxon>Oscillospiraceae</taxon>
        <taxon>Pseudobacteroides</taxon>
    </lineage>
</organism>
<proteinExistence type="predicted"/>
<accession>A0A0L6JHN3</accession>
<evidence type="ECO:0000313" key="2">
    <source>
        <dbReference type="Proteomes" id="UP000036923"/>
    </source>
</evidence>
<dbReference type="RefSeq" id="WP_036946468.1">
    <property type="nucleotide sequence ID" value="NZ_KN050763.1"/>
</dbReference>
<keyword evidence="2" id="KW-1185">Reference proteome</keyword>
<dbReference type="AlphaFoldDB" id="A0A0L6JHN3"/>
<evidence type="ECO:0000313" key="1">
    <source>
        <dbReference type="EMBL" id="KNY25205.1"/>
    </source>
</evidence>
<sequence length="97" mass="11194">MTIISDHNLLYGSIGGIELFKVCDLIDINTSLKDRHFYENGPENKYQGNFVPSSFYVEKTTSGLHLRLKVKSLIILPKHLIHRFSMMYLKTIPLLNL</sequence>